<dbReference type="InterPro" id="IPR055348">
    <property type="entry name" value="DctQ"/>
</dbReference>
<keyword evidence="2 9" id="KW-0813">Transport</keyword>
<name>A0ABT7N971_9BURK</name>
<evidence type="ECO:0000256" key="1">
    <source>
        <dbReference type="ARBA" id="ARBA00004429"/>
    </source>
</evidence>
<evidence type="ECO:0000256" key="3">
    <source>
        <dbReference type="ARBA" id="ARBA00022475"/>
    </source>
</evidence>
<keyword evidence="4 9" id="KW-0997">Cell inner membrane</keyword>
<evidence type="ECO:0000256" key="9">
    <source>
        <dbReference type="RuleBase" id="RU369079"/>
    </source>
</evidence>
<dbReference type="Proteomes" id="UP001174908">
    <property type="component" value="Unassembled WGS sequence"/>
</dbReference>
<feature type="transmembrane region" description="Helical" evidence="9">
    <location>
        <begin position="105"/>
        <end position="130"/>
    </location>
</feature>
<feature type="transmembrane region" description="Helical" evidence="9">
    <location>
        <begin position="35"/>
        <end position="55"/>
    </location>
</feature>
<protein>
    <recommendedName>
        <fullName evidence="9">TRAP transporter small permease protein</fullName>
    </recommendedName>
</protein>
<comment type="caution">
    <text evidence="11">The sequence shown here is derived from an EMBL/GenBank/DDBJ whole genome shotgun (WGS) entry which is preliminary data.</text>
</comment>
<evidence type="ECO:0000259" key="10">
    <source>
        <dbReference type="Pfam" id="PF04290"/>
    </source>
</evidence>
<keyword evidence="6 9" id="KW-1133">Transmembrane helix</keyword>
<dbReference type="PANTHER" id="PTHR35011">
    <property type="entry name" value="2,3-DIKETO-L-GULONATE TRAP TRANSPORTER SMALL PERMEASE PROTEIN YIAM"/>
    <property type="match status" value="1"/>
</dbReference>
<gene>
    <name evidence="11" type="ORF">QTH91_08360</name>
</gene>
<evidence type="ECO:0000256" key="6">
    <source>
        <dbReference type="ARBA" id="ARBA00022989"/>
    </source>
</evidence>
<dbReference type="RefSeq" id="WP_286659521.1">
    <property type="nucleotide sequence ID" value="NZ_JASZYV010000001.1"/>
</dbReference>
<reference evidence="11" key="1">
    <citation type="submission" date="2023-06" db="EMBL/GenBank/DDBJ databases">
        <authorList>
            <person name="Jiang Y."/>
            <person name="Liu Q."/>
        </authorList>
    </citation>
    <scope>NUCLEOTIDE SEQUENCE</scope>
    <source>
        <strain evidence="11">CGMCC 1.12089</strain>
    </source>
</reference>
<feature type="domain" description="Tripartite ATP-independent periplasmic transporters DctQ component" evidence="10">
    <location>
        <begin position="43"/>
        <end position="175"/>
    </location>
</feature>
<dbReference type="EMBL" id="JASZYV010000001">
    <property type="protein sequence ID" value="MDM0044488.1"/>
    <property type="molecule type" value="Genomic_DNA"/>
</dbReference>
<feature type="transmembrane region" description="Helical" evidence="9">
    <location>
        <begin position="150"/>
        <end position="169"/>
    </location>
</feature>
<dbReference type="Pfam" id="PF04290">
    <property type="entry name" value="DctQ"/>
    <property type="match status" value="1"/>
</dbReference>
<dbReference type="PANTHER" id="PTHR35011:SF4">
    <property type="entry name" value="SLL1102 PROTEIN"/>
    <property type="match status" value="1"/>
</dbReference>
<feature type="transmembrane region" description="Helical" evidence="9">
    <location>
        <begin position="67"/>
        <end position="84"/>
    </location>
</feature>
<keyword evidence="7 9" id="KW-0472">Membrane</keyword>
<accession>A0ABT7N971</accession>
<organism evidence="11 12">
    <name type="scientific">Variovorax dokdonensis</name>
    <dbReference type="NCBI Taxonomy" id="344883"/>
    <lineage>
        <taxon>Bacteria</taxon>
        <taxon>Pseudomonadati</taxon>
        <taxon>Pseudomonadota</taxon>
        <taxon>Betaproteobacteria</taxon>
        <taxon>Burkholderiales</taxon>
        <taxon>Comamonadaceae</taxon>
        <taxon>Variovorax</taxon>
    </lineage>
</organism>
<comment type="subcellular location">
    <subcellularLocation>
        <location evidence="1 9">Cell inner membrane</location>
        <topology evidence="1 9">Multi-pass membrane protein</topology>
    </subcellularLocation>
</comment>
<keyword evidence="3" id="KW-1003">Cell membrane</keyword>
<comment type="subunit">
    <text evidence="9">The complex comprises the extracytoplasmic solute receptor protein and the two transmembrane proteins.</text>
</comment>
<evidence type="ECO:0000256" key="4">
    <source>
        <dbReference type="ARBA" id="ARBA00022519"/>
    </source>
</evidence>
<comment type="similarity">
    <text evidence="8 9">Belongs to the TRAP transporter small permease family.</text>
</comment>
<keyword evidence="5 9" id="KW-0812">Transmembrane</keyword>
<evidence type="ECO:0000256" key="5">
    <source>
        <dbReference type="ARBA" id="ARBA00022692"/>
    </source>
</evidence>
<dbReference type="InterPro" id="IPR007387">
    <property type="entry name" value="TRAP_DctQ"/>
</dbReference>
<sequence>MASASPAGASGAGKAAAARRVVGAIDKVVDRIGRAAAWLTLAIALLMAVDVLLRYGFSIGSVWAQELEWHLLSPLVLLGMTYALQKGDHVRVDVFYARYSPRTQAAVDLVAALLAIAFAFFVVRYSIAYVGQSYAINEVSADPGGLTHRWLLKALIPVGFALFAVQAFAQAIDALLRLGGATAPQHPAGQA</sequence>
<evidence type="ECO:0000256" key="7">
    <source>
        <dbReference type="ARBA" id="ARBA00023136"/>
    </source>
</evidence>
<evidence type="ECO:0000256" key="8">
    <source>
        <dbReference type="ARBA" id="ARBA00038436"/>
    </source>
</evidence>
<comment type="function">
    <text evidence="9">Part of the tripartite ATP-independent periplasmic (TRAP) transport system.</text>
</comment>
<evidence type="ECO:0000256" key="2">
    <source>
        <dbReference type="ARBA" id="ARBA00022448"/>
    </source>
</evidence>
<proteinExistence type="inferred from homology"/>
<keyword evidence="12" id="KW-1185">Reference proteome</keyword>
<evidence type="ECO:0000313" key="11">
    <source>
        <dbReference type="EMBL" id="MDM0044488.1"/>
    </source>
</evidence>
<evidence type="ECO:0000313" key="12">
    <source>
        <dbReference type="Proteomes" id="UP001174908"/>
    </source>
</evidence>